<dbReference type="Proteomes" id="UP000272025">
    <property type="component" value="Unassembled WGS sequence"/>
</dbReference>
<accession>A0A3N2Q263</accession>
<dbReference type="GeneID" id="39574972"/>
<dbReference type="EMBL" id="ML119052">
    <property type="protein sequence ID" value="ROT40853.1"/>
    <property type="molecule type" value="Genomic_DNA"/>
</dbReference>
<organism evidence="1 2">
    <name type="scientific">Sodiomyces alkalinus (strain CBS 110278 / VKM F-3762 / F11)</name>
    <name type="common">Alkaliphilic filamentous fungus</name>
    <dbReference type="NCBI Taxonomy" id="1314773"/>
    <lineage>
        <taxon>Eukaryota</taxon>
        <taxon>Fungi</taxon>
        <taxon>Dikarya</taxon>
        <taxon>Ascomycota</taxon>
        <taxon>Pezizomycotina</taxon>
        <taxon>Sordariomycetes</taxon>
        <taxon>Hypocreomycetidae</taxon>
        <taxon>Glomerellales</taxon>
        <taxon>Plectosphaerellaceae</taxon>
        <taxon>Sodiomyces</taxon>
    </lineage>
</organism>
<dbReference type="RefSeq" id="XP_028468659.1">
    <property type="nucleotide sequence ID" value="XM_028606494.1"/>
</dbReference>
<evidence type="ECO:0000313" key="2">
    <source>
        <dbReference type="Proteomes" id="UP000272025"/>
    </source>
</evidence>
<dbReference type="AlphaFoldDB" id="A0A3N2Q263"/>
<sequence>MATAILVVATKGDCWPCPWTGIRCMKSSSPMRQSSHIFPGLFHPLGTHSAGSAVVAGFPCASRPRISWSRSIITGNLSYPWLRDLPCLYVSHYPV</sequence>
<name>A0A3N2Q263_SODAK</name>
<evidence type="ECO:0000313" key="1">
    <source>
        <dbReference type="EMBL" id="ROT40853.1"/>
    </source>
</evidence>
<reference evidence="1 2" key="1">
    <citation type="journal article" date="2018" name="Mol. Ecol.">
        <title>The obligate alkalophilic soda-lake fungus Sodiomyces alkalinus has shifted to a protein diet.</title>
        <authorList>
            <person name="Grum-Grzhimaylo A.A."/>
            <person name="Falkoski D.L."/>
            <person name="van den Heuvel J."/>
            <person name="Valero-Jimenez C.A."/>
            <person name="Min B."/>
            <person name="Choi I.G."/>
            <person name="Lipzen A."/>
            <person name="Daum C.G."/>
            <person name="Aanen D.K."/>
            <person name="Tsang A."/>
            <person name="Henrissat B."/>
            <person name="Bilanenko E.N."/>
            <person name="de Vries R.P."/>
            <person name="van Kan J.A.L."/>
            <person name="Grigoriev I.V."/>
            <person name="Debets A.J.M."/>
        </authorList>
    </citation>
    <scope>NUCLEOTIDE SEQUENCE [LARGE SCALE GENOMIC DNA]</scope>
    <source>
        <strain evidence="1 2">F11</strain>
    </source>
</reference>
<gene>
    <name evidence="1" type="ORF">SODALDRAFT_106106</name>
</gene>
<protein>
    <submittedName>
        <fullName evidence="1">Uncharacterized protein</fullName>
    </submittedName>
</protein>
<keyword evidence="2" id="KW-1185">Reference proteome</keyword>
<proteinExistence type="predicted"/>